<reference evidence="2" key="1">
    <citation type="submission" date="2021-01" db="EMBL/GenBank/DDBJ databases">
        <authorList>
            <person name="Corre E."/>
            <person name="Pelletier E."/>
            <person name="Niang G."/>
            <person name="Scheremetjew M."/>
            <person name="Finn R."/>
            <person name="Kale V."/>
            <person name="Holt S."/>
            <person name="Cochrane G."/>
            <person name="Meng A."/>
            <person name="Brown T."/>
            <person name="Cohen L."/>
        </authorList>
    </citation>
    <scope>NUCLEOTIDE SEQUENCE</scope>
    <source>
        <strain evidence="2">CCAP 1951/1</strain>
    </source>
</reference>
<evidence type="ECO:0000256" key="1">
    <source>
        <dbReference type="SAM" id="MobiDB-lite"/>
    </source>
</evidence>
<organism evidence="2">
    <name type="scientific">Neobodo designis</name>
    <name type="common">Flagellated protozoan</name>
    <name type="synonym">Bodo designis</name>
    <dbReference type="NCBI Taxonomy" id="312471"/>
    <lineage>
        <taxon>Eukaryota</taxon>
        <taxon>Discoba</taxon>
        <taxon>Euglenozoa</taxon>
        <taxon>Kinetoplastea</taxon>
        <taxon>Metakinetoplastina</taxon>
        <taxon>Neobodonida</taxon>
        <taxon>Neobodo</taxon>
    </lineage>
</organism>
<evidence type="ECO:0000313" key="2">
    <source>
        <dbReference type="EMBL" id="CAD9152946.1"/>
    </source>
</evidence>
<feature type="compositionally biased region" description="Basic and acidic residues" evidence="1">
    <location>
        <begin position="79"/>
        <end position="94"/>
    </location>
</feature>
<name>A0A7S1R005_NEODS</name>
<accession>A0A7S1R005</accession>
<proteinExistence type="predicted"/>
<protein>
    <submittedName>
        <fullName evidence="2">Uncharacterized protein</fullName>
    </submittedName>
</protein>
<sequence>MSDYSAKFDALRAISTKLTKKEDVSAEEWAAAGMPAGTPIKKVNAEITKLKKMVSATTKAATEAEMEDDDGAGGKRGGHRQDTRAKKDVRRLGADTKSASMALARGEGLLSTNRVDTTGGVYGDE</sequence>
<dbReference type="EMBL" id="HBGF01050546">
    <property type="protein sequence ID" value="CAD9152946.1"/>
    <property type="molecule type" value="Transcribed_RNA"/>
</dbReference>
<dbReference type="AlphaFoldDB" id="A0A7S1R005"/>
<gene>
    <name evidence="2" type="ORF">NDES1114_LOCUS33860</name>
</gene>
<feature type="region of interest" description="Disordered" evidence="1">
    <location>
        <begin position="59"/>
        <end position="100"/>
    </location>
</feature>